<dbReference type="Proteomes" id="UP000808349">
    <property type="component" value="Unassembled WGS sequence"/>
</dbReference>
<proteinExistence type="predicted"/>
<dbReference type="SUPFAM" id="SSF75169">
    <property type="entry name" value="DsrEFH-like"/>
    <property type="match status" value="1"/>
</dbReference>
<protein>
    <submittedName>
        <fullName evidence="1">DsrE family protein</fullName>
    </submittedName>
</protein>
<name>A0A9D7S696_9BACT</name>
<sequence>MKILIIINDAPYGNEKAYNALRIANKLNTDHSEVDLRIFLMADGANCAIANQNTPNGYYNIEKMLKLSLLKGAQVKICGSCAEARGLTNTSLVTGAEISNLAELTNWIIDSDKVLNF</sequence>
<dbReference type="Gene3D" id="3.40.1260.10">
    <property type="entry name" value="DsrEFH-like"/>
    <property type="match status" value="1"/>
</dbReference>
<evidence type="ECO:0000313" key="2">
    <source>
        <dbReference type="Proteomes" id="UP000808349"/>
    </source>
</evidence>
<dbReference type="PANTHER" id="PTHR34874">
    <property type="entry name" value="PROTEIN YCHN"/>
    <property type="match status" value="1"/>
</dbReference>
<gene>
    <name evidence="1" type="ORF">IPO85_00465</name>
</gene>
<dbReference type="InterPro" id="IPR027396">
    <property type="entry name" value="DsrEFH-like"/>
</dbReference>
<accession>A0A9D7S696</accession>
<dbReference type="Pfam" id="PF02635">
    <property type="entry name" value="DsrE"/>
    <property type="match status" value="1"/>
</dbReference>
<evidence type="ECO:0000313" key="1">
    <source>
        <dbReference type="EMBL" id="MBK9716003.1"/>
    </source>
</evidence>
<dbReference type="AlphaFoldDB" id="A0A9D7S696"/>
<organism evidence="1 2">
    <name type="scientific">Candidatus Defluviibacterium haderslevense</name>
    <dbReference type="NCBI Taxonomy" id="2981993"/>
    <lineage>
        <taxon>Bacteria</taxon>
        <taxon>Pseudomonadati</taxon>
        <taxon>Bacteroidota</taxon>
        <taxon>Saprospiria</taxon>
        <taxon>Saprospirales</taxon>
        <taxon>Saprospiraceae</taxon>
        <taxon>Candidatus Defluviibacterium</taxon>
    </lineage>
</organism>
<dbReference type="InterPro" id="IPR003787">
    <property type="entry name" value="Sulphur_relay_DsrE/F-like"/>
</dbReference>
<dbReference type="GO" id="GO:0005829">
    <property type="term" value="C:cytosol"/>
    <property type="evidence" value="ECO:0007669"/>
    <property type="project" value="TreeGrafter"/>
</dbReference>
<dbReference type="PANTHER" id="PTHR34874:SF1">
    <property type="entry name" value="PROTEIN YCHN"/>
    <property type="match status" value="1"/>
</dbReference>
<reference evidence="1 2" key="1">
    <citation type="submission" date="2020-10" db="EMBL/GenBank/DDBJ databases">
        <title>Connecting structure to function with the recovery of over 1000 high-quality activated sludge metagenome-assembled genomes encoding full-length rRNA genes using long-read sequencing.</title>
        <authorList>
            <person name="Singleton C.M."/>
            <person name="Petriglieri F."/>
            <person name="Kristensen J.M."/>
            <person name="Kirkegaard R.H."/>
            <person name="Michaelsen T.Y."/>
            <person name="Andersen M.H."/>
            <person name="Karst S.M."/>
            <person name="Dueholm M.S."/>
            <person name="Nielsen P.H."/>
            <person name="Albertsen M."/>
        </authorList>
    </citation>
    <scope>NUCLEOTIDE SEQUENCE [LARGE SCALE GENOMIC DNA]</scope>
    <source>
        <strain evidence="1">Ribe_18-Q3-R11-54_BAT3C.373</strain>
    </source>
</reference>
<dbReference type="EMBL" id="JADKFW010000004">
    <property type="protein sequence ID" value="MBK9716003.1"/>
    <property type="molecule type" value="Genomic_DNA"/>
</dbReference>
<comment type="caution">
    <text evidence="1">The sequence shown here is derived from an EMBL/GenBank/DDBJ whole genome shotgun (WGS) entry which is preliminary data.</text>
</comment>